<dbReference type="InterPro" id="IPR012223">
    <property type="entry name" value="TEII"/>
</dbReference>
<dbReference type="InterPro" id="IPR001031">
    <property type="entry name" value="Thioesterase"/>
</dbReference>
<evidence type="ECO:0000259" key="2">
    <source>
        <dbReference type="Pfam" id="PF00975"/>
    </source>
</evidence>
<dbReference type="Proteomes" id="UP000253034">
    <property type="component" value="Unassembled WGS sequence"/>
</dbReference>
<dbReference type="PANTHER" id="PTHR11487">
    <property type="entry name" value="THIOESTERASE"/>
    <property type="match status" value="1"/>
</dbReference>
<dbReference type="GO" id="GO:0008610">
    <property type="term" value="P:lipid biosynthetic process"/>
    <property type="evidence" value="ECO:0007669"/>
    <property type="project" value="TreeGrafter"/>
</dbReference>
<evidence type="ECO:0000313" key="4">
    <source>
        <dbReference type="Proteomes" id="UP000253034"/>
    </source>
</evidence>
<dbReference type="InterPro" id="IPR029058">
    <property type="entry name" value="AB_hydrolase_fold"/>
</dbReference>
<proteinExistence type="inferred from homology"/>
<feature type="domain" description="Thioesterase" evidence="2">
    <location>
        <begin position="5"/>
        <end position="229"/>
    </location>
</feature>
<dbReference type="PANTHER" id="PTHR11487:SF0">
    <property type="entry name" value="S-ACYL FATTY ACID SYNTHASE THIOESTERASE, MEDIUM CHAIN"/>
    <property type="match status" value="1"/>
</dbReference>
<reference evidence="3 4" key="1">
    <citation type="submission" date="2018-07" db="EMBL/GenBank/DDBJ databases">
        <title>Genomic Encyclopedia of Type Strains, Phase IV (KMG-IV): sequencing the most valuable type-strain genomes for metagenomic binning, comparative biology and taxonomic classification.</title>
        <authorList>
            <person name="Goeker M."/>
        </authorList>
    </citation>
    <scope>NUCLEOTIDE SEQUENCE [LARGE SCALE GENOMIC DNA]</scope>
    <source>
        <strain evidence="3 4">DSM 27016</strain>
    </source>
</reference>
<evidence type="ECO:0000313" key="3">
    <source>
        <dbReference type="EMBL" id="RCX16511.1"/>
    </source>
</evidence>
<gene>
    <name evidence="3" type="ORF">DFR58_1104</name>
</gene>
<dbReference type="AlphaFoldDB" id="A0A369B502"/>
<keyword evidence="4" id="KW-1185">Reference proteome</keyword>
<dbReference type="OrthoDB" id="2213423at2"/>
<organism evidence="3 4">
    <name type="scientific">Anaerobacterium chartisolvens</name>
    <dbReference type="NCBI Taxonomy" id="1297424"/>
    <lineage>
        <taxon>Bacteria</taxon>
        <taxon>Bacillati</taxon>
        <taxon>Bacillota</taxon>
        <taxon>Clostridia</taxon>
        <taxon>Eubacteriales</taxon>
        <taxon>Oscillospiraceae</taxon>
        <taxon>Anaerobacterium</taxon>
    </lineage>
</organism>
<dbReference type="Gene3D" id="3.40.50.1820">
    <property type="entry name" value="alpha/beta hydrolase"/>
    <property type="match status" value="1"/>
</dbReference>
<accession>A0A369B502</accession>
<name>A0A369B502_9FIRM</name>
<dbReference type="Pfam" id="PF00975">
    <property type="entry name" value="Thioesterase"/>
    <property type="match status" value="1"/>
</dbReference>
<dbReference type="RefSeq" id="WP_114297677.1">
    <property type="nucleotide sequence ID" value="NZ_QPJT01000010.1"/>
</dbReference>
<dbReference type="SUPFAM" id="SSF53474">
    <property type="entry name" value="alpha/beta-Hydrolases"/>
    <property type="match status" value="1"/>
</dbReference>
<evidence type="ECO:0000256" key="1">
    <source>
        <dbReference type="ARBA" id="ARBA00007169"/>
    </source>
</evidence>
<protein>
    <submittedName>
        <fullName evidence="3">Surfactin synthase thioesterase subunit</fullName>
    </submittedName>
</protein>
<comment type="caution">
    <text evidence="3">The sequence shown here is derived from an EMBL/GenBank/DDBJ whole genome shotgun (WGS) entry which is preliminary data.</text>
</comment>
<comment type="similarity">
    <text evidence="1">Belongs to the thioesterase family.</text>
</comment>
<sequence length="238" mass="27336">MIKTKLFCIPYSGSSATLYSRWKSCLHESIELCQVEFPGRGQKFSDPLCNSAGELINYLYDQIENQIYSSPYVLFGHCYGALLAYELGHKITELKQCSPQHIFFSGRQVPHIGYESTMRGMTEEKLIAEVMTLEGTLKEIFEDEELTKVYLPILRADLKLAEECQFVAKNDKLDCNITVFVGNQDQYVSDLDIVEWPSYTKKQCAFYKFQGGHFFLHNHMEEIVGIINNTILKNAYCT</sequence>
<dbReference type="EMBL" id="QPJT01000010">
    <property type="protein sequence ID" value="RCX16511.1"/>
    <property type="molecule type" value="Genomic_DNA"/>
</dbReference>